<comment type="similarity">
    <text evidence="6">Belongs to the bacillales FliT family.</text>
</comment>
<dbReference type="AlphaFoldDB" id="A0A5D4T5Y8"/>
<reference evidence="8 9" key="1">
    <citation type="submission" date="2019-08" db="EMBL/GenBank/DDBJ databases">
        <title>Bacillus genomes from the desert of Cuatro Cienegas, Coahuila.</title>
        <authorList>
            <person name="Olmedo-Alvarez G."/>
        </authorList>
    </citation>
    <scope>NUCLEOTIDE SEQUENCE [LARGE SCALE GENOMIC DNA]</scope>
    <source>
        <strain evidence="8 9">CH28_1T</strain>
    </source>
</reference>
<evidence type="ECO:0000256" key="1">
    <source>
        <dbReference type="ARBA" id="ARBA00004514"/>
    </source>
</evidence>
<evidence type="ECO:0000256" key="6">
    <source>
        <dbReference type="ARBA" id="ARBA00093785"/>
    </source>
</evidence>
<gene>
    <name evidence="8" type="ORF">FZC76_06605</name>
</gene>
<evidence type="ECO:0000256" key="5">
    <source>
        <dbReference type="ARBA" id="ARBA00093765"/>
    </source>
</evidence>
<dbReference type="InterPro" id="IPR008622">
    <property type="entry name" value="FliT"/>
</dbReference>
<organism evidence="8 9">
    <name type="scientific">Sutcliffiella horikoshii</name>
    <dbReference type="NCBI Taxonomy" id="79883"/>
    <lineage>
        <taxon>Bacteria</taxon>
        <taxon>Bacillati</taxon>
        <taxon>Bacillota</taxon>
        <taxon>Bacilli</taxon>
        <taxon>Bacillales</taxon>
        <taxon>Bacillaceae</taxon>
        <taxon>Sutcliffiella</taxon>
    </lineage>
</organism>
<evidence type="ECO:0000256" key="2">
    <source>
        <dbReference type="ARBA" id="ARBA00022490"/>
    </source>
</evidence>
<dbReference type="Proteomes" id="UP000322524">
    <property type="component" value="Unassembled WGS sequence"/>
</dbReference>
<comment type="subcellular location">
    <subcellularLocation>
        <location evidence="1">Cytoplasm</location>
        <location evidence="1">Cytosol</location>
    </subcellularLocation>
</comment>
<keyword evidence="2" id="KW-0963">Cytoplasm</keyword>
<dbReference type="RefSeq" id="WP_148987453.1">
    <property type="nucleotide sequence ID" value="NZ_VTEV01000002.1"/>
</dbReference>
<evidence type="ECO:0000256" key="4">
    <source>
        <dbReference type="ARBA" id="ARBA00023186"/>
    </source>
</evidence>
<dbReference type="OrthoDB" id="2353131at2"/>
<dbReference type="Pfam" id="PF05400">
    <property type="entry name" value="FliT"/>
    <property type="match status" value="1"/>
</dbReference>
<comment type="function">
    <text evidence="5">May act as an export chaperone for the filament capping protein FliD.</text>
</comment>
<name>A0A5D4T5Y8_9BACI</name>
<keyword evidence="4" id="KW-0143">Chaperone</keyword>
<comment type="caution">
    <text evidence="8">The sequence shown here is derived from an EMBL/GenBank/DDBJ whole genome shotgun (WGS) entry which is preliminary data.</text>
</comment>
<accession>A0A5D4T5Y8</accession>
<dbReference type="STRING" id="79883.GCA_001636495_01098"/>
<keyword evidence="3" id="KW-1005">Bacterial flagellum biogenesis</keyword>
<proteinExistence type="inferred from homology"/>
<protein>
    <recommendedName>
        <fullName evidence="7">Flagellar protein FliT</fullName>
    </recommendedName>
</protein>
<sequence>MNVVENLDKVTTHLLTLLDGPLPAEESRDAFLEEIDKVLQIRDSLLQRLAPPFSEAEMALGQKVAVASQQVTPKLEMFHKQLKQEWAQIQQSKKTAKAYGQAYNSPTADGMYYDKRN</sequence>
<evidence type="ECO:0000256" key="7">
    <source>
        <dbReference type="ARBA" id="ARBA00093797"/>
    </source>
</evidence>
<evidence type="ECO:0000313" key="8">
    <source>
        <dbReference type="EMBL" id="TYS69892.1"/>
    </source>
</evidence>
<dbReference type="EMBL" id="VTEV01000002">
    <property type="protein sequence ID" value="TYS69892.1"/>
    <property type="molecule type" value="Genomic_DNA"/>
</dbReference>
<evidence type="ECO:0000256" key="3">
    <source>
        <dbReference type="ARBA" id="ARBA00022795"/>
    </source>
</evidence>
<evidence type="ECO:0000313" key="9">
    <source>
        <dbReference type="Proteomes" id="UP000322524"/>
    </source>
</evidence>